<keyword evidence="3" id="KW-1185">Reference proteome</keyword>
<feature type="transmembrane region" description="Helical" evidence="1">
    <location>
        <begin position="253"/>
        <end position="271"/>
    </location>
</feature>
<proteinExistence type="predicted"/>
<dbReference type="Proteomes" id="UP000076532">
    <property type="component" value="Unassembled WGS sequence"/>
</dbReference>
<sequence length="323" mass="35870">MEPARHSDVTDATAAMAVQLLQQTQAATYIASFALTVSTWDWALTLGEEFRILNRCGRGPAVLAYFVARTSAVITCVLSLIFLIKVPPDNNMCSALFTGIGLMAMTGSAAKTYLFLIRIRAIYGNTKIVTFLSGVAWLAVVCARMTVAFRIQVSPMVHTGRCAVTNMGSIPIFSIWLNLAYDTCIFLLISVRLTSYTKFRRTPGIPSFVRGYGLPHTMRHLLQDGQFYYFITMFFTLLAAVIAVSAVSPIYQAIFSVPAYAIEVIMTCKIFRAMILRSLDRAQDVDINLSAVPAESSTTAMSIFELDTVLEHRIRTMNIEYER</sequence>
<gene>
    <name evidence="2" type="ORF">FIBSPDRAFT_982696</name>
</gene>
<feature type="transmembrane region" description="Helical" evidence="1">
    <location>
        <begin position="227"/>
        <end position="247"/>
    </location>
</feature>
<feature type="transmembrane region" description="Helical" evidence="1">
    <location>
        <begin position="169"/>
        <end position="191"/>
    </location>
</feature>
<keyword evidence="1" id="KW-0472">Membrane</keyword>
<reference evidence="2 3" key="1">
    <citation type="journal article" date="2016" name="Mol. Biol. Evol.">
        <title>Comparative Genomics of Early-Diverging Mushroom-Forming Fungi Provides Insights into the Origins of Lignocellulose Decay Capabilities.</title>
        <authorList>
            <person name="Nagy L.G."/>
            <person name="Riley R."/>
            <person name="Tritt A."/>
            <person name="Adam C."/>
            <person name="Daum C."/>
            <person name="Floudas D."/>
            <person name="Sun H."/>
            <person name="Yadav J.S."/>
            <person name="Pangilinan J."/>
            <person name="Larsson K.H."/>
            <person name="Matsuura K."/>
            <person name="Barry K."/>
            <person name="Labutti K."/>
            <person name="Kuo R."/>
            <person name="Ohm R.A."/>
            <person name="Bhattacharya S.S."/>
            <person name="Shirouzu T."/>
            <person name="Yoshinaga Y."/>
            <person name="Martin F.M."/>
            <person name="Grigoriev I.V."/>
            <person name="Hibbett D.S."/>
        </authorList>
    </citation>
    <scope>NUCLEOTIDE SEQUENCE [LARGE SCALE GENOMIC DNA]</scope>
    <source>
        <strain evidence="2 3">CBS 109695</strain>
    </source>
</reference>
<protein>
    <submittedName>
        <fullName evidence="2">Uncharacterized protein</fullName>
    </submittedName>
</protein>
<dbReference type="AlphaFoldDB" id="A0A166CEC1"/>
<evidence type="ECO:0000313" key="2">
    <source>
        <dbReference type="EMBL" id="KZP13576.1"/>
    </source>
</evidence>
<evidence type="ECO:0000313" key="3">
    <source>
        <dbReference type="Proteomes" id="UP000076532"/>
    </source>
</evidence>
<feature type="transmembrane region" description="Helical" evidence="1">
    <location>
        <begin position="61"/>
        <end position="84"/>
    </location>
</feature>
<organism evidence="2 3">
    <name type="scientific">Athelia psychrophila</name>
    <dbReference type="NCBI Taxonomy" id="1759441"/>
    <lineage>
        <taxon>Eukaryota</taxon>
        <taxon>Fungi</taxon>
        <taxon>Dikarya</taxon>
        <taxon>Basidiomycota</taxon>
        <taxon>Agaricomycotina</taxon>
        <taxon>Agaricomycetes</taxon>
        <taxon>Agaricomycetidae</taxon>
        <taxon>Atheliales</taxon>
        <taxon>Atheliaceae</taxon>
        <taxon>Athelia</taxon>
    </lineage>
</organism>
<feature type="transmembrane region" description="Helical" evidence="1">
    <location>
        <begin position="128"/>
        <end position="149"/>
    </location>
</feature>
<dbReference type="EMBL" id="KV417631">
    <property type="protein sequence ID" value="KZP13576.1"/>
    <property type="molecule type" value="Genomic_DNA"/>
</dbReference>
<accession>A0A166CEC1</accession>
<feature type="transmembrane region" description="Helical" evidence="1">
    <location>
        <begin position="96"/>
        <end position="116"/>
    </location>
</feature>
<keyword evidence="1" id="KW-1133">Transmembrane helix</keyword>
<name>A0A166CEC1_9AGAM</name>
<keyword evidence="1" id="KW-0812">Transmembrane</keyword>
<evidence type="ECO:0000256" key="1">
    <source>
        <dbReference type="SAM" id="Phobius"/>
    </source>
</evidence>